<reference evidence="2 3" key="1">
    <citation type="journal article" date="2022" name="bioRxiv">
        <title>Genomics of Preaxostyla Flagellates Illuminates Evolutionary Transitions and the Path Towards Mitochondrial Loss.</title>
        <authorList>
            <person name="Novak L.V.F."/>
            <person name="Treitli S.C."/>
            <person name="Pyrih J."/>
            <person name="Halakuc P."/>
            <person name="Pipaliya S.V."/>
            <person name="Vacek V."/>
            <person name="Brzon O."/>
            <person name="Soukal P."/>
            <person name="Eme L."/>
            <person name="Dacks J.B."/>
            <person name="Karnkowska A."/>
            <person name="Elias M."/>
            <person name="Hampl V."/>
        </authorList>
    </citation>
    <scope>NUCLEOTIDE SEQUENCE [LARGE SCALE GENOMIC DNA]</scope>
    <source>
        <strain evidence="2">NAU3</strain>
        <tissue evidence="2">Gut</tissue>
    </source>
</reference>
<keyword evidence="3" id="KW-1185">Reference proteome</keyword>
<organism evidence="2 3">
    <name type="scientific">Blattamonas nauphoetae</name>
    <dbReference type="NCBI Taxonomy" id="2049346"/>
    <lineage>
        <taxon>Eukaryota</taxon>
        <taxon>Metamonada</taxon>
        <taxon>Preaxostyla</taxon>
        <taxon>Oxymonadida</taxon>
        <taxon>Blattamonas</taxon>
    </lineage>
</organism>
<evidence type="ECO:0000313" key="2">
    <source>
        <dbReference type="EMBL" id="KAK2942780.1"/>
    </source>
</evidence>
<name>A0ABQ9WTG2_9EUKA</name>
<feature type="region of interest" description="Disordered" evidence="1">
    <location>
        <begin position="129"/>
        <end position="150"/>
    </location>
</feature>
<evidence type="ECO:0000256" key="1">
    <source>
        <dbReference type="SAM" id="MobiDB-lite"/>
    </source>
</evidence>
<dbReference type="Proteomes" id="UP001281761">
    <property type="component" value="Unassembled WGS sequence"/>
</dbReference>
<feature type="region of interest" description="Disordered" evidence="1">
    <location>
        <begin position="181"/>
        <end position="201"/>
    </location>
</feature>
<proteinExistence type="predicted"/>
<feature type="compositionally biased region" description="Polar residues" evidence="1">
    <location>
        <begin position="155"/>
        <end position="169"/>
    </location>
</feature>
<feature type="region of interest" description="Disordered" evidence="1">
    <location>
        <begin position="1"/>
        <end position="116"/>
    </location>
</feature>
<gene>
    <name evidence="2" type="ORF">BLNAU_22298</name>
</gene>
<feature type="compositionally biased region" description="Basic and acidic residues" evidence="1">
    <location>
        <begin position="62"/>
        <end position="97"/>
    </location>
</feature>
<feature type="compositionally biased region" description="Polar residues" evidence="1">
    <location>
        <begin position="98"/>
        <end position="112"/>
    </location>
</feature>
<protein>
    <submittedName>
        <fullName evidence="2">Uncharacterized protein</fullName>
    </submittedName>
</protein>
<evidence type="ECO:0000313" key="3">
    <source>
        <dbReference type="Proteomes" id="UP001281761"/>
    </source>
</evidence>
<dbReference type="EMBL" id="JARBJD010000383">
    <property type="protein sequence ID" value="KAK2942780.1"/>
    <property type="molecule type" value="Genomic_DNA"/>
</dbReference>
<feature type="region of interest" description="Disordered" evidence="1">
    <location>
        <begin position="155"/>
        <end position="174"/>
    </location>
</feature>
<comment type="caution">
    <text evidence="2">The sequence shown here is derived from an EMBL/GenBank/DDBJ whole genome shotgun (WGS) entry which is preliminary data.</text>
</comment>
<accession>A0ABQ9WTG2</accession>
<feature type="compositionally biased region" description="Polar residues" evidence="1">
    <location>
        <begin position="187"/>
        <end position="201"/>
    </location>
</feature>
<feature type="compositionally biased region" description="Basic and acidic residues" evidence="1">
    <location>
        <begin position="1"/>
        <end position="54"/>
    </location>
</feature>
<sequence length="201" mass="23629">MKRRESEQESKTREMEERIRRETTARQKEQDRVKELEKETQSMKAETDRLKKDNQQNQAKQKKVDEERKKADDRRKEEEEAQRKSLNDLQKQLDEMNNRLSALLSENDNNQRQKVRAQKDLETLKEEMRKEREAHANELLRKNEEVDRLSKTVSTLTQNADEAPNTANPLVTPRRSVAISPIPLFPRNSSTSSISSGLEPF</sequence>